<dbReference type="EMBL" id="JBAMIC010000002">
    <property type="protein sequence ID" value="KAK7112269.1"/>
    <property type="molecule type" value="Genomic_DNA"/>
</dbReference>
<keyword evidence="3" id="KW-0732">Signal</keyword>
<evidence type="ECO:0000256" key="1">
    <source>
        <dbReference type="SAM" id="MobiDB-lite"/>
    </source>
</evidence>
<feature type="compositionally biased region" description="Basic and acidic residues" evidence="1">
    <location>
        <begin position="119"/>
        <end position="129"/>
    </location>
</feature>
<feature type="region of interest" description="Disordered" evidence="1">
    <location>
        <begin position="103"/>
        <end position="130"/>
    </location>
</feature>
<feature type="transmembrane region" description="Helical" evidence="2">
    <location>
        <begin position="146"/>
        <end position="171"/>
    </location>
</feature>
<feature type="region of interest" description="Disordered" evidence="1">
    <location>
        <begin position="184"/>
        <end position="287"/>
    </location>
</feature>
<evidence type="ECO:0000313" key="5">
    <source>
        <dbReference type="Proteomes" id="UP001374579"/>
    </source>
</evidence>
<evidence type="ECO:0000256" key="2">
    <source>
        <dbReference type="SAM" id="Phobius"/>
    </source>
</evidence>
<keyword evidence="2" id="KW-0472">Membrane</keyword>
<reference evidence="4 5" key="1">
    <citation type="submission" date="2024-02" db="EMBL/GenBank/DDBJ databases">
        <title>Chromosome-scale genome assembly of the rough periwinkle Littorina saxatilis.</title>
        <authorList>
            <person name="De Jode A."/>
            <person name="Faria R."/>
            <person name="Formenti G."/>
            <person name="Sims Y."/>
            <person name="Smith T.P."/>
            <person name="Tracey A."/>
            <person name="Wood J.M.D."/>
            <person name="Zagrodzka Z.B."/>
            <person name="Johannesson K."/>
            <person name="Butlin R.K."/>
            <person name="Leder E.H."/>
        </authorList>
    </citation>
    <scope>NUCLEOTIDE SEQUENCE [LARGE SCALE GENOMIC DNA]</scope>
    <source>
        <strain evidence="4">Snail1</strain>
        <tissue evidence="4">Muscle</tissue>
    </source>
</reference>
<comment type="caution">
    <text evidence="4">The sequence shown here is derived from an EMBL/GenBank/DDBJ whole genome shotgun (WGS) entry which is preliminary data.</text>
</comment>
<protein>
    <submittedName>
        <fullName evidence="4">Uncharacterized protein</fullName>
    </submittedName>
</protein>
<sequence>MSCVAMIIMVTLLATTAPVTSDSGDTGFERYECHRDLCVSRLQYCSDSERRCKLCQPAHCVNKDLTPKQCAPLCPELLNPPTTTTTATAKTTTSTILTTLQPFTSHKSSSRQQSTSDSTRNESTEKADLLPESNKQNGFFVSSGTLLLGAGILLAVLVVLVTVTVCTLFYIKDIRRRLPLSSKDTVKRGRTPETEEEETLLNSGLDRKTSSKTSGSASTVSSQPAKPASSPGPCQHQQQQQQNHLRGESLPPYTARPGSQLVSSNGGHYSGVAPSSAVETPSDSLQHQKRHDYHLMTVKGRDHFQDGCFQHPPVWEMSGNHVEFPYSEETCPKSV</sequence>
<evidence type="ECO:0000256" key="3">
    <source>
        <dbReference type="SAM" id="SignalP"/>
    </source>
</evidence>
<name>A0AAN9BWB0_9CAEN</name>
<feature type="compositionally biased region" description="Low complexity" evidence="1">
    <location>
        <begin position="211"/>
        <end position="222"/>
    </location>
</feature>
<accession>A0AAN9BWB0</accession>
<evidence type="ECO:0000313" key="4">
    <source>
        <dbReference type="EMBL" id="KAK7112269.1"/>
    </source>
</evidence>
<feature type="chain" id="PRO_5042825413" evidence="3">
    <location>
        <begin position="22"/>
        <end position="335"/>
    </location>
</feature>
<dbReference type="AlphaFoldDB" id="A0AAN9BWB0"/>
<keyword evidence="2" id="KW-0812">Transmembrane</keyword>
<feature type="compositionally biased region" description="Basic and acidic residues" evidence="1">
    <location>
        <begin position="184"/>
        <end position="193"/>
    </location>
</feature>
<dbReference type="Proteomes" id="UP001374579">
    <property type="component" value="Unassembled WGS sequence"/>
</dbReference>
<keyword evidence="5" id="KW-1185">Reference proteome</keyword>
<feature type="signal peptide" evidence="3">
    <location>
        <begin position="1"/>
        <end position="21"/>
    </location>
</feature>
<keyword evidence="2" id="KW-1133">Transmembrane helix</keyword>
<gene>
    <name evidence="4" type="ORF">V1264_011744</name>
</gene>
<feature type="compositionally biased region" description="Low complexity" evidence="1">
    <location>
        <begin position="103"/>
        <end position="118"/>
    </location>
</feature>
<proteinExistence type="predicted"/>
<organism evidence="4 5">
    <name type="scientific">Littorina saxatilis</name>
    <dbReference type="NCBI Taxonomy" id="31220"/>
    <lineage>
        <taxon>Eukaryota</taxon>
        <taxon>Metazoa</taxon>
        <taxon>Spiralia</taxon>
        <taxon>Lophotrochozoa</taxon>
        <taxon>Mollusca</taxon>
        <taxon>Gastropoda</taxon>
        <taxon>Caenogastropoda</taxon>
        <taxon>Littorinimorpha</taxon>
        <taxon>Littorinoidea</taxon>
        <taxon>Littorinidae</taxon>
        <taxon>Littorina</taxon>
    </lineage>
</organism>